<keyword evidence="1" id="KW-1188">Viral release from host cell</keyword>
<evidence type="ECO:0000313" key="6">
    <source>
        <dbReference type="Proteomes" id="UP001291687"/>
    </source>
</evidence>
<keyword evidence="2 5" id="KW-0645">Protease</keyword>
<evidence type="ECO:0000313" key="5">
    <source>
        <dbReference type="EMBL" id="MEA0970510.1"/>
    </source>
</evidence>
<comment type="caution">
    <text evidence="5">The sequence shown here is derived from an EMBL/GenBank/DDBJ whole genome shotgun (WGS) entry which is preliminary data.</text>
</comment>
<dbReference type="NCBIfam" id="TIGR01543">
    <property type="entry name" value="proheadase_HK97"/>
    <property type="match status" value="1"/>
</dbReference>
<evidence type="ECO:0000259" key="4">
    <source>
        <dbReference type="Pfam" id="PF04586"/>
    </source>
</evidence>
<evidence type="ECO:0000256" key="3">
    <source>
        <dbReference type="ARBA" id="ARBA00022801"/>
    </source>
</evidence>
<dbReference type="InterPro" id="IPR006433">
    <property type="entry name" value="Prohead_protease"/>
</dbReference>
<dbReference type="Pfam" id="PF04586">
    <property type="entry name" value="Peptidase_S78"/>
    <property type="match status" value="1"/>
</dbReference>
<accession>A0ABU5NBG1</accession>
<dbReference type="EMBL" id="JARJFB010000023">
    <property type="protein sequence ID" value="MEA0970510.1"/>
    <property type="molecule type" value="Genomic_DNA"/>
</dbReference>
<proteinExistence type="predicted"/>
<dbReference type="RefSeq" id="WP_322776413.1">
    <property type="nucleotide sequence ID" value="NZ_JARJFB010000023.1"/>
</dbReference>
<sequence>MQKGWISPEFLIKSSKADNTVIIGYASVFEVTDNQNDIILKGAFKNSESHNVKLLWQHDVTKPIGVIKCLEEDEYGLKIEAEINNKTLLGSEATALIKQKAVSGLSIGFTIKSSDYNNQGLRIIHDVELMEVSIVTFPANSMAGINQIKQRSLNDTNFNCRSLEELAYLVKKLEKI</sequence>
<feature type="domain" description="Prohead serine protease" evidence="4">
    <location>
        <begin position="13"/>
        <end position="155"/>
    </location>
</feature>
<dbReference type="InterPro" id="IPR054613">
    <property type="entry name" value="Peptidase_S78_dom"/>
</dbReference>
<evidence type="ECO:0000256" key="2">
    <source>
        <dbReference type="ARBA" id="ARBA00022670"/>
    </source>
</evidence>
<gene>
    <name evidence="5" type="ORF">Megvenef_00476</name>
</gene>
<protein>
    <submittedName>
        <fullName evidence="5">HK97 family phage prohead protease</fullName>
    </submittedName>
</protein>
<dbReference type="GO" id="GO:0006508">
    <property type="term" value="P:proteolysis"/>
    <property type="evidence" value="ECO:0007669"/>
    <property type="project" value="UniProtKB-KW"/>
</dbReference>
<organism evidence="5 6">
    <name type="scientific">Candidatus Megaera venefica</name>
    <dbReference type="NCBI Taxonomy" id="2055910"/>
    <lineage>
        <taxon>Bacteria</taxon>
        <taxon>Pseudomonadati</taxon>
        <taxon>Pseudomonadota</taxon>
        <taxon>Alphaproteobacteria</taxon>
        <taxon>Rickettsiales</taxon>
        <taxon>Rickettsiaceae</taxon>
        <taxon>Candidatus Megaera</taxon>
    </lineage>
</organism>
<keyword evidence="6" id="KW-1185">Reference proteome</keyword>
<evidence type="ECO:0000256" key="1">
    <source>
        <dbReference type="ARBA" id="ARBA00022612"/>
    </source>
</evidence>
<dbReference type="Proteomes" id="UP001291687">
    <property type="component" value="Unassembled WGS sequence"/>
</dbReference>
<dbReference type="SUPFAM" id="SSF50789">
    <property type="entry name" value="Herpes virus serine proteinase, assemblin"/>
    <property type="match status" value="1"/>
</dbReference>
<reference evidence="5 6" key="1">
    <citation type="submission" date="2023-03" db="EMBL/GenBank/DDBJ databases">
        <title>Host association and intracellularity evolved multiple times independently in the Rickettsiales.</title>
        <authorList>
            <person name="Castelli M."/>
            <person name="Nardi T."/>
            <person name="Gammuto L."/>
            <person name="Bellinzona G."/>
            <person name="Sabaneyeva E."/>
            <person name="Potekhin A."/>
            <person name="Serra V."/>
            <person name="Petroni G."/>
            <person name="Sassera D."/>
        </authorList>
    </citation>
    <scope>NUCLEOTIDE SEQUENCE [LARGE SCALE GENOMIC DNA]</scope>
    <source>
        <strain evidence="5 6">Sr 2-6</strain>
    </source>
</reference>
<dbReference type="GO" id="GO:0008233">
    <property type="term" value="F:peptidase activity"/>
    <property type="evidence" value="ECO:0007669"/>
    <property type="project" value="UniProtKB-KW"/>
</dbReference>
<name>A0ABU5NBG1_9RICK</name>
<keyword evidence="3" id="KW-0378">Hydrolase</keyword>